<dbReference type="GO" id="GO:0006629">
    <property type="term" value="P:lipid metabolic process"/>
    <property type="evidence" value="ECO:0007669"/>
    <property type="project" value="TreeGrafter"/>
</dbReference>
<evidence type="ECO:0000259" key="2">
    <source>
        <dbReference type="Pfam" id="PF13472"/>
    </source>
</evidence>
<evidence type="ECO:0000313" key="3">
    <source>
        <dbReference type="EMBL" id="KAF1985972.1"/>
    </source>
</evidence>
<protein>
    <submittedName>
        <fullName evidence="3">SGNH hydrolase</fullName>
    </submittedName>
</protein>
<dbReference type="InterPro" id="IPR013830">
    <property type="entry name" value="SGNH_hydro"/>
</dbReference>
<name>A0A6G1GYT8_9PEZI</name>
<dbReference type="Pfam" id="PF13472">
    <property type="entry name" value="Lipase_GDSL_2"/>
    <property type="match status" value="1"/>
</dbReference>
<organism evidence="3 4">
    <name type="scientific">Aulographum hederae CBS 113979</name>
    <dbReference type="NCBI Taxonomy" id="1176131"/>
    <lineage>
        <taxon>Eukaryota</taxon>
        <taxon>Fungi</taxon>
        <taxon>Dikarya</taxon>
        <taxon>Ascomycota</taxon>
        <taxon>Pezizomycotina</taxon>
        <taxon>Dothideomycetes</taxon>
        <taxon>Pleosporomycetidae</taxon>
        <taxon>Aulographales</taxon>
        <taxon>Aulographaceae</taxon>
    </lineage>
</organism>
<proteinExistence type="predicted"/>
<reference evidence="3" key="1">
    <citation type="journal article" date="2020" name="Stud. Mycol.">
        <title>101 Dothideomycetes genomes: a test case for predicting lifestyles and emergence of pathogens.</title>
        <authorList>
            <person name="Haridas S."/>
            <person name="Albert R."/>
            <person name="Binder M."/>
            <person name="Bloem J."/>
            <person name="Labutti K."/>
            <person name="Salamov A."/>
            <person name="Andreopoulos B."/>
            <person name="Baker S."/>
            <person name="Barry K."/>
            <person name="Bills G."/>
            <person name="Bluhm B."/>
            <person name="Cannon C."/>
            <person name="Castanera R."/>
            <person name="Culley D."/>
            <person name="Daum C."/>
            <person name="Ezra D."/>
            <person name="Gonzalez J."/>
            <person name="Henrissat B."/>
            <person name="Kuo A."/>
            <person name="Liang C."/>
            <person name="Lipzen A."/>
            <person name="Lutzoni F."/>
            <person name="Magnuson J."/>
            <person name="Mondo S."/>
            <person name="Nolan M."/>
            <person name="Ohm R."/>
            <person name="Pangilinan J."/>
            <person name="Park H.-J."/>
            <person name="Ramirez L."/>
            <person name="Alfaro M."/>
            <person name="Sun H."/>
            <person name="Tritt A."/>
            <person name="Yoshinaga Y."/>
            <person name="Zwiers L.-H."/>
            <person name="Turgeon B."/>
            <person name="Goodwin S."/>
            <person name="Spatafora J."/>
            <person name="Crous P."/>
            <person name="Grigoriev I."/>
        </authorList>
    </citation>
    <scope>NUCLEOTIDE SEQUENCE</scope>
    <source>
        <strain evidence="3">CBS 113979</strain>
    </source>
</reference>
<dbReference type="InterPro" id="IPR036514">
    <property type="entry name" value="SGNH_hydro_sf"/>
</dbReference>
<dbReference type="CDD" id="cd01823">
    <property type="entry name" value="SEST_like"/>
    <property type="match status" value="1"/>
</dbReference>
<evidence type="ECO:0000256" key="1">
    <source>
        <dbReference type="SAM" id="Phobius"/>
    </source>
</evidence>
<dbReference type="Proteomes" id="UP000800041">
    <property type="component" value="Unassembled WGS sequence"/>
</dbReference>
<dbReference type="AlphaFoldDB" id="A0A6G1GYT8"/>
<dbReference type="SUPFAM" id="SSF52266">
    <property type="entry name" value="SGNH hydrolase"/>
    <property type="match status" value="1"/>
</dbReference>
<dbReference type="PANTHER" id="PTHR37981">
    <property type="entry name" value="LIPASE 2"/>
    <property type="match status" value="1"/>
</dbReference>
<evidence type="ECO:0000313" key="4">
    <source>
        <dbReference type="Proteomes" id="UP000800041"/>
    </source>
</evidence>
<feature type="domain" description="SGNH hydrolase-type esterase" evidence="2">
    <location>
        <begin position="107"/>
        <end position="250"/>
    </location>
</feature>
<keyword evidence="1" id="KW-0812">Transmembrane</keyword>
<sequence>MDFHSPKTYRRRIRVLFSVPHLRYLYSIIFKQVSFLPFPILSILAALPFFRSANPSAKHWVTARTVQPQQTRRVRGTISSSSPPPATVIIPIETSQAVAPFTRGYVAFGDSYAAGIGTGVTEGSGCRQGQYSYPKQLAALAEGNFDFQNFACSGAVVGELLQGGAKSQIDAWTNPGNADTATISIGGNDIWFYPILTACVIRVGGWRAGKCDDKIQKAYDIINGGVLFNDISSALHQIIDKSGRKDFKIFYTGYPTFFNDGTDICDKTDFYFWEPGHHGFNRPADWAYLYKAHRTRISQVVIDLDALLFRIINSVNAAYATQKPAPGRMDTWLFLSAWPDNDLPGTASAQESLDAEEGHRTADTAALRMPDPNTCADSDSTDWYEQMLCETAQAAALQPEPGYEGPNNASLINAELAMLARGEFEAVDVPFYIPTRDAKTFHPRSLGQLAYRDAVLRVWRDSQHNAAIS</sequence>
<dbReference type="PANTHER" id="PTHR37981:SF1">
    <property type="entry name" value="SGNH HYDROLASE-TYPE ESTERASE DOMAIN-CONTAINING PROTEIN"/>
    <property type="match status" value="1"/>
</dbReference>
<keyword evidence="4" id="KW-1185">Reference proteome</keyword>
<dbReference type="Gene3D" id="3.40.50.1110">
    <property type="entry name" value="SGNH hydrolase"/>
    <property type="match status" value="1"/>
</dbReference>
<dbReference type="GO" id="GO:0016788">
    <property type="term" value="F:hydrolase activity, acting on ester bonds"/>
    <property type="evidence" value="ECO:0007669"/>
    <property type="project" value="InterPro"/>
</dbReference>
<dbReference type="InterPro" id="IPR037460">
    <property type="entry name" value="SEST-like"/>
</dbReference>
<accession>A0A6G1GYT8</accession>
<keyword evidence="3" id="KW-0378">Hydrolase</keyword>
<dbReference type="EMBL" id="ML977159">
    <property type="protein sequence ID" value="KAF1985972.1"/>
    <property type="molecule type" value="Genomic_DNA"/>
</dbReference>
<dbReference type="OrthoDB" id="3942435at2759"/>
<keyword evidence="1" id="KW-1133">Transmembrane helix</keyword>
<feature type="transmembrane region" description="Helical" evidence="1">
    <location>
        <begin position="24"/>
        <end position="50"/>
    </location>
</feature>
<keyword evidence="1" id="KW-0472">Membrane</keyword>
<gene>
    <name evidence="3" type="ORF">K402DRAFT_404763</name>
</gene>